<feature type="non-terminal residue" evidence="1">
    <location>
        <position position="1"/>
    </location>
</feature>
<keyword evidence="2" id="KW-1185">Reference proteome</keyword>
<accession>A0A371EUV3</accession>
<reference evidence="1" key="1">
    <citation type="submission" date="2018-05" db="EMBL/GenBank/DDBJ databases">
        <title>Draft genome of Mucuna pruriens seed.</title>
        <authorList>
            <person name="Nnadi N.E."/>
            <person name="Vos R."/>
            <person name="Hasami M.H."/>
            <person name="Devisetty U.K."/>
            <person name="Aguiy J.C."/>
        </authorList>
    </citation>
    <scope>NUCLEOTIDE SEQUENCE [LARGE SCALE GENOMIC DNA]</scope>
    <source>
        <strain evidence="1">JCA_2017</strain>
    </source>
</reference>
<evidence type="ECO:0000313" key="2">
    <source>
        <dbReference type="Proteomes" id="UP000257109"/>
    </source>
</evidence>
<comment type="caution">
    <text evidence="1">The sequence shown here is derived from an EMBL/GenBank/DDBJ whole genome shotgun (WGS) entry which is preliminary data.</text>
</comment>
<dbReference type="OrthoDB" id="3594866at2759"/>
<dbReference type="EMBL" id="QJKJ01011945">
    <property type="protein sequence ID" value="RDX69838.1"/>
    <property type="molecule type" value="Genomic_DNA"/>
</dbReference>
<proteinExistence type="predicted"/>
<organism evidence="1 2">
    <name type="scientific">Mucuna pruriens</name>
    <name type="common">Velvet bean</name>
    <name type="synonym">Dolichos pruriens</name>
    <dbReference type="NCBI Taxonomy" id="157652"/>
    <lineage>
        <taxon>Eukaryota</taxon>
        <taxon>Viridiplantae</taxon>
        <taxon>Streptophyta</taxon>
        <taxon>Embryophyta</taxon>
        <taxon>Tracheophyta</taxon>
        <taxon>Spermatophyta</taxon>
        <taxon>Magnoliopsida</taxon>
        <taxon>eudicotyledons</taxon>
        <taxon>Gunneridae</taxon>
        <taxon>Pentapetalae</taxon>
        <taxon>rosids</taxon>
        <taxon>fabids</taxon>
        <taxon>Fabales</taxon>
        <taxon>Fabaceae</taxon>
        <taxon>Papilionoideae</taxon>
        <taxon>50 kb inversion clade</taxon>
        <taxon>NPAAA clade</taxon>
        <taxon>indigoferoid/millettioid clade</taxon>
        <taxon>Phaseoleae</taxon>
        <taxon>Mucuna</taxon>
    </lineage>
</organism>
<protein>
    <recommendedName>
        <fullName evidence="3">Copia protein</fullName>
    </recommendedName>
</protein>
<sequence>MHDTLLKKKAKGYMITYKKFDNLDIISCSNSNFVRCQDSKCSMSRYIYMLHIGLRNFVTNLHVVDNIERPLKIYCNNNLAILYSNNNKNSTKSKFINIKFFVVKERVQK</sequence>
<dbReference type="Proteomes" id="UP000257109">
    <property type="component" value="Unassembled WGS sequence"/>
</dbReference>
<evidence type="ECO:0000313" key="1">
    <source>
        <dbReference type="EMBL" id="RDX69838.1"/>
    </source>
</evidence>
<name>A0A371EUV3_MUCPR</name>
<gene>
    <name evidence="1" type="ORF">CR513_50998</name>
</gene>
<evidence type="ECO:0008006" key="3">
    <source>
        <dbReference type="Google" id="ProtNLM"/>
    </source>
</evidence>
<dbReference type="AlphaFoldDB" id="A0A371EUV3"/>